<evidence type="ECO:0000313" key="6">
    <source>
        <dbReference type="Proteomes" id="UP000321764"/>
    </source>
</evidence>
<dbReference type="EMBL" id="VKAD01000001">
    <property type="protein sequence ID" value="TXR54821.1"/>
    <property type="molecule type" value="Genomic_DNA"/>
</dbReference>
<dbReference type="Proteomes" id="UP000321764">
    <property type="component" value="Unassembled WGS sequence"/>
</dbReference>
<dbReference type="GO" id="GO:0052621">
    <property type="term" value="F:diguanylate cyclase activity"/>
    <property type="evidence" value="ECO:0007669"/>
    <property type="project" value="UniProtKB-EC"/>
</dbReference>
<reference evidence="5 6" key="1">
    <citation type="submission" date="2019-07" db="EMBL/GenBank/DDBJ databases">
        <title>Reinekea sp. strain SSH23 genome sequencing and assembly.</title>
        <authorList>
            <person name="Kim I."/>
        </authorList>
    </citation>
    <scope>NUCLEOTIDE SEQUENCE [LARGE SCALE GENOMIC DNA]</scope>
    <source>
        <strain evidence="5 6">SSH23</strain>
    </source>
</reference>
<dbReference type="SMART" id="SM00267">
    <property type="entry name" value="GGDEF"/>
    <property type="match status" value="1"/>
</dbReference>
<dbReference type="AlphaFoldDB" id="A0A5C8ZCC1"/>
<dbReference type="OrthoDB" id="5296913at2"/>
<dbReference type="GO" id="GO:0043709">
    <property type="term" value="P:cell adhesion involved in single-species biofilm formation"/>
    <property type="evidence" value="ECO:0007669"/>
    <property type="project" value="TreeGrafter"/>
</dbReference>
<name>A0A5C8ZCC1_9GAMM</name>
<dbReference type="Gene3D" id="3.30.70.270">
    <property type="match status" value="1"/>
</dbReference>
<dbReference type="FunFam" id="3.30.70.270:FF:000001">
    <property type="entry name" value="Diguanylate cyclase domain protein"/>
    <property type="match status" value="1"/>
</dbReference>
<gene>
    <name evidence="5" type="ORF">FME95_09890</name>
</gene>
<dbReference type="Pfam" id="PF00990">
    <property type="entry name" value="GGDEF"/>
    <property type="match status" value="1"/>
</dbReference>
<dbReference type="EC" id="2.7.7.65" evidence="2"/>
<dbReference type="GO" id="GO:1902201">
    <property type="term" value="P:negative regulation of bacterial-type flagellum-dependent cell motility"/>
    <property type="evidence" value="ECO:0007669"/>
    <property type="project" value="TreeGrafter"/>
</dbReference>
<evidence type="ECO:0000256" key="2">
    <source>
        <dbReference type="ARBA" id="ARBA00012528"/>
    </source>
</evidence>
<dbReference type="PANTHER" id="PTHR45138">
    <property type="entry name" value="REGULATORY COMPONENTS OF SENSORY TRANSDUCTION SYSTEM"/>
    <property type="match status" value="1"/>
</dbReference>
<dbReference type="RefSeq" id="WP_147714220.1">
    <property type="nucleotide sequence ID" value="NZ_VKAD01000001.1"/>
</dbReference>
<proteinExistence type="predicted"/>
<protein>
    <recommendedName>
        <fullName evidence="2">diguanylate cyclase</fullName>
        <ecNumber evidence="2">2.7.7.65</ecNumber>
    </recommendedName>
</protein>
<evidence type="ECO:0000259" key="4">
    <source>
        <dbReference type="PROSITE" id="PS50887"/>
    </source>
</evidence>
<dbReference type="PROSITE" id="PS50887">
    <property type="entry name" value="GGDEF"/>
    <property type="match status" value="1"/>
</dbReference>
<dbReference type="CDD" id="cd01949">
    <property type="entry name" value="GGDEF"/>
    <property type="match status" value="1"/>
</dbReference>
<evidence type="ECO:0000256" key="3">
    <source>
        <dbReference type="ARBA" id="ARBA00034247"/>
    </source>
</evidence>
<dbReference type="NCBIfam" id="TIGR00254">
    <property type="entry name" value="GGDEF"/>
    <property type="match status" value="1"/>
</dbReference>
<dbReference type="SUPFAM" id="SSF55073">
    <property type="entry name" value="Nucleotide cyclase"/>
    <property type="match status" value="1"/>
</dbReference>
<dbReference type="GO" id="GO:0005886">
    <property type="term" value="C:plasma membrane"/>
    <property type="evidence" value="ECO:0007669"/>
    <property type="project" value="TreeGrafter"/>
</dbReference>
<comment type="cofactor">
    <cofactor evidence="1">
        <name>Mg(2+)</name>
        <dbReference type="ChEBI" id="CHEBI:18420"/>
    </cofactor>
</comment>
<comment type="catalytic activity">
    <reaction evidence="3">
        <text>2 GTP = 3',3'-c-di-GMP + 2 diphosphate</text>
        <dbReference type="Rhea" id="RHEA:24898"/>
        <dbReference type="ChEBI" id="CHEBI:33019"/>
        <dbReference type="ChEBI" id="CHEBI:37565"/>
        <dbReference type="ChEBI" id="CHEBI:58805"/>
        <dbReference type="EC" id="2.7.7.65"/>
    </reaction>
</comment>
<dbReference type="InterPro" id="IPR029787">
    <property type="entry name" value="Nucleotide_cyclase"/>
</dbReference>
<dbReference type="InterPro" id="IPR050469">
    <property type="entry name" value="Diguanylate_Cyclase"/>
</dbReference>
<dbReference type="PANTHER" id="PTHR45138:SF9">
    <property type="entry name" value="DIGUANYLATE CYCLASE DGCM-RELATED"/>
    <property type="match status" value="1"/>
</dbReference>
<dbReference type="InterPro" id="IPR000160">
    <property type="entry name" value="GGDEF_dom"/>
</dbReference>
<dbReference type="InterPro" id="IPR043128">
    <property type="entry name" value="Rev_trsase/Diguanyl_cyclase"/>
</dbReference>
<feature type="domain" description="GGDEF" evidence="4">
    <location>
        <begin position="167"/>
        <end position="297"/>
    </location>
</feature>
<sequence>MKQLNTDFSMQANTIIDASRTAVIQFNQQHQLIAASELALFWLGSNQSQRVLDDQWLRERSLYLYDRDYQSISIEAVLEQSLEEPYLGISLHQNSCWVRTKLLVDDQDSNIKTLLLTEVTELVEELMVFRQQASNANTLDLTTSLYNRRHAIQQLHELYNSTKKINATFSVALIGIDHFKRINDTYGHDLGDAVLARVAQIIKQNFNKETICARYGNQEFLVLLPNTNSHQALVKVNQVRQLIFELKWNQFPQPITISAGIVEWEPNKSVEQLVFMSDQRLVTAQKAGRNQVCGALP</sequence>
<accession>A0A5C8ZCC1</accession>
<comment type="caution">
    <text evidence="5">The sequence shown here is derived from an EMBL/GenBank/DDBJ whole genome shotgun (WGS) entry which is preliminary data.</text>
</comment>
<evidence type="ECO:0000313" key="5">
    <source>
        <dbReference type="EMBL" id="TXR54821.1"/>
    </source>
</evidence>
<keyword evidence="6" id="KW-1185">Reference proteome</keyword>
<organism evidence="5 6">
    <name type="scientific">Reinekea thalattae</name>
    <dbReference type="NCBI Taxonomy" id="2593301"/>
    <lineage>
        <taxon>Bacteria</taxon>
        <taxon>Pseudomonadati</taxon>
        <taxon>Pseudomonadota</taxon>
        <taxon>Gammaproteobacteria</taxon>
        <taxon>Oceanospirillales</taxon>
        <taxon>Saccharospirillaceae</taxon>
        <taxon>Reinekea</taxon>
    </lineage>
</organism>
<evidence type="ECO:0000256" key="1">
    <source>
        <dbReference type="ARBA" id="ARBA00001946"/>
    </source>
</evidence>